<dbReference type="Gene3D" id="3.30.420.40">
    <property type="match status" value="3"/>
</dbReference>
<comment type="caution">
    <text evidence="6">Lacks conserved residue(s) required for the propagation of feature annotation.</text>
</comment>
<dbReference type="InterPro" id="IPR043129">
    <property type="entry name" value="ATPase_NBD"/>
</dbReference>
<dbReference type="HAMAP" id="MF_02207">
    <property type="entry name" value="MreB"/>
    <property type="match status" value="1"/>
</dbReference>
<keyword evidence="3 6" id="KW-0067">ATP-binding</keyword>
<proteinExistence type="inferred from homology"/>
<comment type="similarity">
    <text evidence="5 6">Belongs to the FtsA/MreB family.</text>
</comment>
<feature type="binding site" evidence="6">
    <location>
        <begin position="153"/>
        <end position="155"/>
    </location>
    <ligand>
        <name>ATP</name>
        <dbReference type="ChEBI" id="CHEBI:30616"/>
    </ligand>
</feature>
<evidence type="ECO:0000256" key="4">
    <source>
        <dbReference type="ARBA" id="ARBA00022960"/>
    </source>
</evidence>
<dbReference type="PANTHER" id="PTHR42749:SF1">
    <property type="entry name" value="CELL SHAPE-DETERMINING PROTEIN MREB"/>
    <property type="match status" value="1"/>
</dbReference>
<comment type="function">
    <text evidence="6">Forms membrane-associated dynamic filaments that are essential for cell shape determination. Acts by regulating cell wall synthesis and cell elongation, and thus cell shape. A feedback loop between cell geometry and MreB localization may maintain elongated cell shape by targeting cell wall growth to regions of negative cell wall curvature.</text>
</comment>
<dbReference type="PANTHER" id="PTHR42749">
    <property type="entry name" value="CELL SHAPE-DETERMINING PROTEIN MREB"/>
    <property type="match status" value="1"/>
</dbReference>
<evidence type="ECO:0000313" key="8">
    <source>
        <dbReference type="Proteomes" id="UP001139263"/>
    </source>
</evidence>
<dbReference type="InterPro" id="IPR004753">
    <property type="entry name" value="MreB"/>
</dbReference>
<evidence type="ECO:0000256" key="3">
    <source>
        <dbReference type="ARBA" id="ARBA00022840"/>
    </source>
</evidence>
<gene>
    <name evidence="7" type="primary">mreB_2</name>
    <name evidence="6" type="synonym">mreB</name>
    <name evidence="7" type="ORF">MM817_01823</name>
</gene>
<comment type="caution">
    <text evidence="7">The sequence shown here is derived from an EMBL/GenBank/DDBJ whole genome shotgun (WGS) entry which is preliminary data.</text>
</comment>
<dbReference type="Proteomes" id="UP001139263">
    <property type="component" value="Unassembled WGS sequence"/>
</dbReference>
<dbReference type="InterPro" id="IPR056546">
    <property type="entry name" value="MreB_MamK-like"/>
</dbReference>
<keyword evidence="1 6" id="KW-0963">Cytoplasm</keyword>
<dbReference type="EMBL" id="JALBUF010000005">
    <property type="protein sequence ID" value="MCI0183540.1"/>
    <property type="molecule type" value="Genomic_DNA"/>
</dbReference>
<evidence type="ECO:0000256" key="1">
    <source>
        <dbReference type="ARBA" id="ARBA00022490"/>
    </source>
</evidence>
<comment type="subcellular location">
    <subcellularLocation>
        <location evidence="6">Cytoplasm</location>
    </subcellularLocation>
    <text evidence="6">Membrane-associated.</text>
</comment>
<dbReference type="RefSeq" id="WP_241713977.1">
    <property type="nucleotide sequence ID" value="NZ_JALBUF010000005.1"/>
</dbReference>
<evidence type="ECO:0000256" key="2">
    <source>
        <dbReference type="ARBA" id="ARBA00022741"/>
    </source>
</evidence>
<name>A0A9X1V985_9BACL</name>
<organism evidence="7 8">
    <name type="scientific">Sulfoacidibacillus ferrooxidans</name>
    <dbReference type="NCBI Taxonomy" id="2005001"/>
    <lineage>
        <taxon>Bacteria</taxon>
        <taxon>Bacillati</taxon>
        <taxon>Bacillota</taxon>
        <taxon>Bacilli</taxon>
        <taxon>Bacillales</taxon>
        <taxon>Alicyclobacillaceae</taxon>
        <taxon>Sulfoacidibacillus</taxon>
    </lineage>
</organism>
<dbReference type="AlphaFoldDB" id="A0A9X1V985"/>
<dbReference type="GO" id="GO:0000902">
    <property type="term" value="P:cell morphogenesis"/>
    <property type="evidence" value="ECO:0007669"/>
    <property type="project" value="InterPro"/>
</dbReference>
<dbReference type="SUPFAM" id="SSF53067">
    <property type="entry name" value="Actin-like ATPase domain"/>
    <property type="match status" value="2"/>
</dbReference>
<dbReference type="PRINTS" id="PR01652">
    <property type="entry name" value="SHAPEPROTEIN"/>
</dbReference>
<dbReference type="Pfam" id="PF06723">
    <property type="entry name" value="MreB_Mbl"/>
    <property type="match status" value="1"/>
</dbReference>
<protein>
    <recommendedName>
        <fullName evidence="6">Cell shape-determining protein MreB</fullName>
    </recommendedName>
</protein>
<evidence type="ECO:0000313" key="7">
    <source>
        <dbReference type="EMBL" id="MCI0183540.1"/>
    </source>
</evidence>
<dbReference type="GO" id="GO:0005737">
    <property type="term" value="C:cytoplasm"/>
    <property type="evidence" value="ECO:0007669"/>
    <property type="project" value="UniProtKB-SubCell"/>
</dbReference>
<feature type="binding site" evidence="6">
    <location>
        <begin position="201"/>
        <end position="204"/>
    </location>
    <ligand>
        <name>ATP</name>
        <dbReference type="ChEBI" id="CHEBI:30616"/>
    </ligand>
</feature>
<dbReference type="GO" id="GO:0005524">
    <property type="term" value="F:ATP binding"/>
    <property type="evidence" value="ECO:0007669"/>
    <property type="project" value="UniProtKB-KW"/>
</dbReference>
<accession>A0A9X1V985</accession>
<comment type="subunit">
    <text evidence="6">Forms polymers.</text>
</comment>
<keyword evidence="4 6" id="KW-0133">Cell shape</keyword>
<evidence type="ECO:0000256" key="6">
    <source>
        <dbReference type="HAMAP-Rule" id="MF_02207"/>
    </source>
</evidence>
<keyword evidence="2 6" id="KW-0547">Nucleotide-binding</keyword>
<sequence length="355" mass="38489">MTLQITIDLGTSHFRAGLAGEQRIISEPCTIARKENGKLIIGAEAERMVGRHPDSVTVTHPFYGGSVKDFDGTVAVLKYIVEQLIPNKWARRFDITLAVPNMLTPVERRALQEAARMAGARRVELFDTLVAAAIGANLPIDQPTGCLLVSLGAGSTEVALLSLGGIVDSRRVSIGGRTVDEEIMNWVRRELAFLIGVHTAENLKCQSDTTAETPSFAVKGRHLETGLPQEIKIPSTVVKDSLVNYYETIVSLIVQTIEACPPELVGDIMDRGIVLVGGGANEVNVLKHLTFRTEVPIIVADVPETCVIRGLMRAKRTSGRVGSSKSGSKIPSLFANLSMDKQSWREQVQKLIGKS</sequence>
<evidence type="ECO:0000256" key="5">
    <source>
        <dbReference type="ARBA" id="ARBA00023458"/>
    </source>
</evidence>
<reference evidence="7" key="1">
    <citation type="submission" date="2022-03" db="EMBL/GenBank/DDBJ databases">
        <title>Draft Genome Sequence of Firmicute Strain S0AB, a Heterotrophic Iron/Sulfur-Oxidizing Extreme Acidophile.</title>
        <authorList>
            <person name="Vergara E."/>
            <person name="Pakostova E."/>
            <person name="Johnson D.B."/>
            <person name="Holmes D.S."/>
        </authorList>
    </citation>
    <scope>NUCLEOTIDE SEQUENCE</scope>
    <source>
        <strain evidence="7">S0AB</strain>
    </source>
</reference>
<dbReference type="GO" id="GO:0008360">
    <property type="term" value="P:regulation of cell shape"/>
    <property type="evidence" value="ECO:0007669"/>
    <property type="project" value="UniProtKB-UniRule"/>
</dbReference>
<keyword evidence="8" id="KW-1185">Reference proteome</keyword>